<dbReference type="Proteomes" id="UP000523447">
    <property type="component" value="Unassembled WGS sequence"/>
</dbReference>
<evidence type="ECO:0000313" key="1">
    <source>
        <dbReference type="EMBL" id="NKY84052.1"/>
    </source>
</evidence>
<dbReference type="EMBL" id="JAAXPE010000001">
    <property type="protein sequence ID" value="NKY84052.1"/>
    <property type="molecule type" value="Genomic_DNA"/>
</dbReference>
<protein>
    <submittedName>
        <fullName evidence="1">Uncharacterized protein</fullName>
    </submittedName>
</protein>
<sequence>MTQSSALGRAGSRLSGPSREVAKRFVIDRVESTGAATRDDFDIDLIVTTVHQQTDDWNFQAMPAPAFWRIVSNCFKDESTPVGADD</sequence>
<organism evidence="1 2">
    <name type="scientific">Nocardia veterana</name>
    <dbReference type="NCBI Taxonomy" id="132249"/>
    <lineage>
        <taxon>Bacteria</taxon>
        <taxon>Bacillati</taxon>
        <taxon>Actinomycetota</taxon>
        <taxon>Actinomycetes</taxon>
        <taxon>Mycobacteriales</taxon>
        <taxon>Nocardiaceae</taxon>
        <taxon>Nocardia</taxon>
    </lineage>
</organism>
<proteinExistence type="predicted"/>
<accession>A0A7X6RFG7</accession>
<gene>
    <name evidence="1" type="ORF">HGA07_00220</name>
</gene>
<keyword evidence="2" id="KW-1185">Reference proteome</keyword>
<name>A0A7X6RFG7_9NOCA</name>
<dbReference type="AlphaFoldDB" id="A0A7X6RFG7"/>
<dbReference type="RefSeq" id="WP_040716620.1">
    <property type="nucleotide sequence ID" value="NZ_CAWPHS010000001.1"/>
</dbReference>
<reference evidence="1 2" key="1">
    <citation type="submission" date="2020-04" db="EMBL/GenBank/DDBJ databases">
        <title>MicrobeNet Type strains.</title>
        <authorList>
            <person name="Nicholson A.C."/>
        </authorList>
    </citation>
    <scope>NUCLEOTIDE SEQUENCE [LARGE SCALE GENOMIC DNA]</scope>
    <source>
        <strain evidence="1 2">DSM 44445</strain>
    </source>
</reference>
<comment type="caution">
    <text evidence="1">The sequence shown here is derived from an EMBL/GenBank/DDBJ whole genome shotgun (WGS) entry which is preliminary data.</text>
</comment>
<evidence type="ECO:0000313" key="2">
    <source>
        <dbReference type="Proteomes" id="UP000523447"/>
    </source>
</evidence>